<evidence type="ECO:0008006" key="3">
    <source>
        <dbReference type="Google" id="ProtNLM"/>
    </source>
</evidence>
<dbReference type="AlphaFoldDB" id="A0A0A2WKF9"/>
<comment type="caution">
    <text evidence="1">The sequence shown here is derived from an EMBL/GenBank/DDBJ whole genome shotgun (WGS) entry which is preliminary data.</text>
</comment>
<dbReference type="OrthoDB" id="597561at2"/>
<dbReference type="SUPFAM" id="SSF52402">
    <property type="entry name" value="Adenine nucleotide alpha hydrolases-like"/>
    <property type="match status" value="1"/>
</dbReference>
<proteinExistence type="predicted"/>
<reference evidence="1 2" key="1">
    <citation type="submission" date="2014-09" db="EMBL/GenBank/DDBJ databases">
        <title>Genome sequences of Lysobacter dokdonensis DS-58.</title>
        <authorList>
            <person name="Kim J.F."/>
            <person name="Kwak M.-J."/>
        </authorList>
    </citation>
    <scope>NUCLEOTIDE SEQUENCE [LARGE SCALE GENOMIC DNA]</scope>
    <source>
        <strain evidence="1 2">DS-58</strain>
    </source>
</reference>
<dbReference type="RefSeq" id="WP_152599980.1">
    <property type="nucleotide sequence ID" value="NZ_JRKJ01000016.1"/>
</dbReference>
<organism evidence="1 2">
    <name type="scientific">Lysobacter dokdonensis DS-58</name>
    <dbReference type="NCBI Taxonomy" id="1300345"/>
    <lineage>
        <taxon>Bacteria</taxon>
        <taxon>Pseudomonadati</taxon>
        <taxon>Pseudomonadota</taxon>
        <taxon>Gammaproteobacteria</taxon>
        <taxon>Lysobacterales</taxon>
        <taxon>Lysobacteraceae</taxon>
        <taxon>Noviluteimonas</taxon>
    </lineage>
</organism>
<evidence type="ECO:0000313" key="1">
    <source>
        <dbReference type="EMBL" id="KGQ18745.1"/>
    </source>
</evidence>
<evidence type="ECO:0000313" key="2">
    <source>
        <dbReference type="Proteomes" id="UP000030518"/>
    </source>
</evidence>
<keyword evidence="2" id="KW-1185">Reference proteome</keyword>
<dbReference type="Proteomes" id="UP000030518">
    <property type="component" value="Unassembled WGS sequence"/>
</dbReference>
<dbReference type="InterPro" id="IPR014729">
    <property type="entry name" value="Rossmann-like_a/b/a_fold"/>
</dbReference>
<dbReference type="EMBL" id="JRKJ01000016">
    <property type="protein sequence ID" value="KGQ18745.1"/>
    <property type="molecule type" value="Genomic_DNA"/>
</dbReference>
<gene>
    <name evidence="1" type="ORF">LF41_278</name>
</gene>
<dbReference type="STRING" id="1300345.LF41_278"/>
<dbReference type="Gene3D" id="3.40.50.620">
    <property type="entry name" value="HUPs"/>
    <property type="match status" value="1"/>
</dbReference>
<protein>
    <recommendedName>
        <fullName evidence="3">7-cyano-7-deazaguanine synthase</fullName>
    </recommendedName>
</protein>
<sequence length="277" mass="31904">MQEARVRLLWTGGWDSTFRLLCLLSRENVHIAPYYLLRDKRESTSVELATMERIRLALRKVFPDSDVRLAPTEFCNVDTLAQDPDITSAYERTLERSFLGRQYEWLAWFCTQDGIDEIELCVHRDDKAHAVLAPFTMEVERAAGPTHVFDPRAAGRSEKSTDLHRLFRFFSFPVFETTKREMAEQARANGWDEIMGMTWFCHSPRRNAQPCGVCHPCLYTIEEGLAWRLPRSSRIRSALFRTCLLPFRTPIVFVLETLGLRRKETPLTASGPGSASL</sequence>
<name>A0A0A2WKF9_9GAMM</name>
<dbReference type="eggNOG" id="COG0603">
    <property type="taxonomic scope" value="Bacteria"/>
</dbReference>
<accession>A0A0A2WKF9</accession>
<dbReference type="PATRIC" id="fig|1300345.3.peg.1953"/>